<feature type="compositionally biased region" description="Pro residues" evidence="5">
    <location>
        <begin position="409"/>
        <end position="419"/>
    </location>
</feature>
<evidence type="ECO:0000256" key="2">
    <source>
        <dbReference type="ARBA" id="ARBA00022771"/>
    </source>
</evidence>
<feature type="region of interest" description="Disordered" evidence="5">
    <location>
        <begin position="33"/>
        <end position="68"/>
    </location>
</feature>
<keyword evidence="3 4" id="KW-0862">Zinc</keyword>
<organism evidence="7 8">
    <name type="scientific">Mollisia scopiformis</name>
    <name type="common">Conifer needle endophyte fungus</name>
    <name type="synonym">Phialocephala scopiformis</name>
    <dbReference type="NCBI Taxonomy" id="149040"/>
    <lineage>
        <taxon>Eukaryota</taxon>
        <taxon>Fungi</taxon>
        <taxon>Dikarya</taxon>
        <taxon>Ascomycota</taxon>
        <taxon>Pezizomycotina</taxon>
        <taxon>Leotiomycetes</taxon>
        <taxon>Helotiales</taxon>
        <taxon>Mollisiaceae</taxon>
        <taxon>Mollisia</taxon>
    </lineage>
</organism>
<dbReference type="Gene3D" id="4.10.1000.10">
    <property type="entry name" value="Zinc finger, CCCH-type"/>
    <property type="match status" value="1"/>
</dbReference>
<reference evidence="7 8" key="1">
    <citation type="submission" date="2015-10" db="EMBL/GenBank/DDBJ databases">
        <title>Full genome of DAOMC 229536 Phialocephala scopiformis, a fungal endophyte of spruce producing the potent anti-insectan compound rugulosin.</title>
        <authorList>
            <consortium name="DOE Joint Genome Institute"/>
            <person name="Walker A.K."/>
            <person name="Frasz S.L."/>
            <person name="Seifert K.A."/>
            <person name="Miller J.D."/>
            <person name="Mondo S.J."/>
            <person name="Labutti K."/>
            <person name="Lipzen A."/>
            <person name="Dockter R."/>
            <person name="Kennedy M."/>
            <person name="Grigoriev I.V."/>
            <person name="Spatafora J.W."/>
        </authorList>
    </citation>
    <scope>NUCLEOTIDE SEQUENCE [LARGE SCALE GENOMIC DNA]</scope>
    <source>
        <strain evidence="7 8">CBS 120377</strain>
    </source>
</reference>
<dbReference type="SUPFAM" id="SSF90229">
    <property type="entry name" value="CCCH zinc finger"/>
    <property type="match status" value="1"/>
</dbReference>
<evidence type="ECO:0000256" key="1">
    <source>
        <dbReference type="ARBA" id="ARBA00022723"/>
    </source>
</evidence>
<dbReference type="AlphaFoldDB" id="A0A194X3K5"/>
<feature type="region of interest" description="Disordered" evidence="5">
    <location>
        <begin position="175"/>
        <end position="463"/>
    </location>
</feature>
<dbReference type="InterPro" id="IPR000571">
    <property type="entry name" value="Znf_CCCH"/>
</dbReference>
<dbReference type="OrthoDB" id="20729at2759"/>
<dbReference type="InterPro" id="IPR041367">
    <property type="entry name" value="Znf-CCCH_4"/>
</dbReference>
<evidence type="ECO:0000256" key="5">
    <source>
        <dbReference type="SAM" id="MobiDB-lite"/>
    </source>
</evidence>
<dbReference type="InParanoid" id="A0A194X3K5"/>
<sequence length="553" mass="57738">MPPPVCKFWQQGSCRYGDQCRFDHPVNRGGYTSGNRYGALADSNSNSNSNSRNNNYQSGSSSSNRGLPYTLDKNAILTDLTTERPQWILSAYGPGRHAPAQLFGGLPREQSFEEMRLLHYMGLASGNPQQVVQEADSLVQQSEQQMQTAVNIIDSAIQYLINAEKEHPNRIDICKGGQEGPGSQPNPLGGNTPFGAPSNTGAFGAPSQPSTTPAFGAPSVSTGAFGQPAQLGQKPNPFGASGLAFGGPSQLGTTGAFGQPAQLGQKSNPFGAPPANSGFSAFAGASNTFGQPPTSTGFGASSQPAISSPFGAPSQPAASNPFGASPQPASSSPFGAPSQPAAANPFAQRAPSNSSPFGAPSQPAQQNPFGSSSAAPFGNTPTAAVNTFGAPAKPLPFGQPPAASNPSPFGNPQPNPPSSFPSFGQPESSGSTNGAPFGASRPTNGFTNGASASQSQDVNTYSTRDAGGRLLTWKNRRVVYKDQTPGFTNQNGQWEKIWFPNGPPAPDPQAFLPAEMYDQATKDQYEYVRQHGKFKDGIMPLLPPMLDMVKWDF</sequence>
<dbReference type="GO" id="GO:0005634">
    <property type="term" value="C:nucleus"/>
    <property type="evidence" value="ECO:0007669"/>
    <property type="project" value="TreeGrafter"/>
</dbReference>
<dbReference type="CDD" id="cd23954">
    <property type="entry name" value="AMO1_CTD"/>
    <property type="match status" value="1"/>
</dbReference>
<dbReference type="RefSeq" id="XP_018069106.1">
    <property type="nucleotide sequence ID" value="XM_018215277.1"/>
</dbReference>
<protein>
    <recommendedName>
        <fullName evidence="6">C3H1-type domain-containing protein</fullName>
    </recommendedName>
</protein>
<feature type="compositionally biased region" description="Low complexity" evidence="5">
    <location>
        <begin position="43"/>
        <end position="64"/>
    </location>
</feature>
<feature type="compositionally biased region" description="Polar residues" evidence="5">
    <location>
        <begin position="197"/>
        <end position="224"/>
    </location>
</feature>
<evidence type="ECO:0000259" key="6">
    <source>
        <dbReference type="PROSITE" id="PS50103"/>
    </source>
</evidence>
<dbReference type="EMBL" id="KQ947419">
    <property type="protein sequence ID" value="KUJ14751.1"/>
    <property type="molecule type" value="Genomic_DNA"/>
</dbReference>
<accession>A0A194X3K5</accession>
<feature type="compositionally biased region" description="Polar residues" evidence="5">
    <location>
        <begin position="350"/>
        <end position="385"/>
    </location>
</feature>
<name>A0A194X3K5_MOLSC</name>
<dbReference type="GO" id="GO:0008270">
    <property type="term" value="F:zinc ion binding"/>
    <property type="evidence" value="ECO:0007669"/>
    <property type="project" value="UniProtKB-KW"/>
</dbReference>
<dbReference type="PANTHER" id="PTHR21099:SF2">
    <property type="entry name" value="SI:CH211-113E8.11"/>
    <property type="match status" value="1"/>
</dbReference>
<dbReference type="PANTHER" id="PTHR21099">
    <property type="entry name" value="RAD201"/>
    <property type="match status" value="1"/>
</dbReference>
<feature type="compositionally biased region" description="Low complexity" evidence="5">
    <location>
        <begin position="420"/>
        <end position="431"/>
    </location>
</feature>
<feature type="zinc finger region" description="C3H1-type" evidence="4">
    <location>
        <begin position="1"/>
        <end position="27"/>
    </location>
</feature>
<proteinExistence type="predicted"/>
<keyword evidence="1 4" id="KW-0479">Metal-binding</keyword>
<keyword evidence="8" id="KW-1185">Reference proteome</keyword>
<dbReference type="Pfam" id="PF18044">
    <property type="entry name" value="zf-CCCH_4"/>
    <property type="match status" value="1"/>
</dbReference>
<dbReference type="InterPro" id="IPR036855">
    <property type="entry name" value="Znf_CCCH_sf"/>
</dbReference>
<feature type="compositionally biased region" description="Low complexity" evidence="5">
    <location>
        <begin position="275"/>
        <end position="290"/>
    </location>
</feature>
<evidence type="ECO:0000256" key="4">
    <source>
        <dbReference type="PROSITE-ProRule" id="PRU00723"/>
    </source>
</evidence>
<dbReference type="GeneID" id="28825003"/>
<evidence type="ECO:0000313" key="8">
    <source>
        <dbReference type="Proteomes" id="UP000070700"/>
    </source>
</evidence>
<feature type="domain" description="C3H1-type" evidence="6">
    <location>
        <begin position="1"/>
        <end position="27"/>
    </location>
</feature>
<feature type="compositionally biased region" description="Polar residues" evidence="5">
    <location>
        <begin position="441"/>
        <end position="463"/>
    </location>
</feature>
<gene>
    <name evidence="7" type="ORF">LY89DRAFT_686413</name>
</gene>
<feature type="compositionally biased region" description="Polar residues" evidence="5">
    <location>
        <begin position="291"/>
        <end position="306"/>
    </location>
</feature>
<dbReference type="Proteomes" id="UP000070700">
    <property type="component" value="Unassembled WGS sequence"/>
</dbReference>
<evidence type="ECO:0000313" key="7">
    <source>
        <dbReference type="EMBL" id="KUJ14751.1"/>
    </source>
</evidence>
<evidence type="ECO:0000256" key="3">
    <source>
        <dbReference type="ARBA" id="ARBA00022833"/>
    </source>
</evidence>
<keyword evidence="2 4" id="KW-0863">Zinc-finger</keyword>
<dbReference type="PROSITE" id="PS50103">
    <property type="entry name" value="ZF_C3H1"/>
    <property type="match status" value="1"/>
</dbReference>
<dbReference type="SMART" id="SM00356">
    <property type="entry name" value="ZnF_C3H1"/>
    <property type="match status" value="1"/>
</dbReference>
<dbReference type="KEGG" id="psco:LY89DRAFT_686413"/>